<evidence type="ECO:0000256" key="2">
    <source>
        <dbReference type="PROSITE-ProRule" id="PRU00169"/>
    </source>
</evidence>
<dbReference type="Gene3D" id="3.40.50.2300">
    <property type="match status" value="1"/>
</dbReference>
<evidence type="ECO:0000313" key="4">
    <source>
        <dbReference type="EMBL" id="NIK72604.1"/>
    </source>
</evidence>
<dbReference type="RefSeq" id="WP_208409600.1">
    <property type="nucleotide sequence ID" value="NZ_JAASRN010000001.1"/>
</dbReference>
<feature type="domain" description="Response regulatory" evidence="3">
    <location>
        <begin position="5"/>
        <end position="122"/>
    </location>
</feature>
<accession>A0A846MM99</accession>
<name>A0A846MM99_9BACT</name>
<sequence>MNSKSILIGEDSSVIQNLVKRVFELKNYRMLSAKNGQQVLDILQKEEVDLILLDLNMPILDGIDCLKKIRQLPTPKGQVPVIAITGNAPNYSEEEFKALGFQDVVLKPINFDTLFQKVESLLNQK</sequence>
<keyword evidence="1 2" id="KW-0597">Phosphoprotein</keyword>
<dbReference type="InterPro" id="IPR011006">
    <property type="entry name" value="CheY-like_superfamily"/>
</dbReference>
<dbReference type="PANTHER" id="PTHR44591:SF3">
    <property type="entry name" value="RESPONSE REGULATORY DOMAIN-CONTAINING PROTEIN"/>
    <property type="match status" value="1"/>
</dbReference>
<dbReference type="PANTHER" id="PTHR44591">
    <property type="entry name" value="STRESS RESPONSE REGULATOR PROTEIN 1"/>
    <property type="match status" value="1"/>
</dbReference>
<dbReference type="Pfam" id="PF00072">
    <property type="entry name" value="Response_reg"/>
    <property type="match status" value="1"/>
</dbReference>
<reference evidence="4 5" key="1">
    <citation type="submission" date="2020-03" db="EMBL/GenBank/DDBJ databases">
        <title>Genomic Encyclopedia of Type Strains, Phase IV (KMG-IV): sequencing the most valuable type-strain genomes for metagenomic binning, comparative biology and taxonomic classification.</title>
        <authorList>
            <person name="Goeker M."/>
        </authorList>
    </citation>
    <scope>NUCLEOTIDE SEQUENCE [LARGE SCALE GENOMIC DNA]</scope>
    <source>
        <strain evidence="4 5">DSM 5718</strain>
    </source>
</reference>
<evidence type="ECO:0000259" key="3">
    <source>
        <dbReference type="PROSITE" id="PS50110"/>
    </source>
</evidence>
<proteinExistence type="predicted"/>
<dbReference type="AlphaFoldDB" id="A0A846MM99"/>
<organism evidence="4 5">
    <name type="scientific">Thermonema lapsum</name>
    <dbReference type="NCBI Taxonomy" id="28195"/>
    <lineage>
        <taxon>Bacteria</taxon>
        <taxon>Pseudomonadati</taxon>
        <taxon>Bacteroidota</taxon>
        <taxon>Cytophagia</taxon>
        <taxon>Cytophagales</taxon>
        <taxon>Thermonemataceae</taxon>
        <taxon>Thermonema</taxon>
    </lineage>
</organism>
<dbReference type="SMART" id="SM00448">
    <property type="entry name" value="REC"/>
    <property type="match status" value="1"/>
</dbReference>
<dbReference type="Proteomes" id="UP000537126">
    <property type="component" value="Unassembled WGS sequence"/>
</dbReference>
<dbReference type="InterPro" id="IPR001789">
    <property type="entry name" value="Sig_transdc_resp-reg_receiver"/>
</dbReference>
<gene>
    <name evidence="4" type="ORF">FHS56_000090</name>
</gene>
<feature type="modified residue" description="4-aspartylphosphate" evidence="2">
    <location>
        <position position="54"/>
    </location>
</feature>
<evidence type="ECO:0000313" key="5">
    <source>
        <dbReference type="Proteomes" id="UP000537126"/>
    </source>
</evidence>
<keyword evidence="5" id="KW-1185">Reference proteome</keyword>
<dbReference type="EMBL" id="JAASRN010000001">
    <property type="protein sequence ID" value="NIK72604.1"/>
    <property type="molecule type" value="Genomic_DNA"/>
</dbReference>
<dbReference type="GO" id="GO:0000160">
    <property type="term" value="P:phosphorelay signal transduction system"/>
    <property type="evidence" value="ECO:0007669"/>
    <property type="project" value="InterPro"/>
</dbReference>
<dbReference type="CDD" id="cd17546">
    <property type="entry name" value="REC_hyHK_CKI1_RcsC-like"/>
    <property type="match status" value="1"/>
</dbReference>
<dbReference type="InterPro" id="IPR050595">
    <property type="entry name" value="Bact_response_regulator"/>
</dbReference>
<dbReference type="PROSITE" id="PS50110">
    <property type="entry name" value="RESPONSE_REGULATORY"/>
    <property type="match status" value="1"/>
</dbReference>
<dbReference type="SUPFAM" id="SSF52172">
    <property type="entry name" value="CheY-like"/>
    <property type="match status" value="1"/>
</dbReference>
<comment type="caution">
    <text evidence="4">The sequence shown here is derived from an EMBL/GenBank/DDBJ whole genome shotgun (WGS) entry which is preliminary data.</text>
</comment>
<protein>
    <submittedName>
        <fullName evidence="4">CheY-like chemotaxis protein</fullName>
    </submittedName>
</protein>
<evidence type="ECO:0000256" key="1">
    <source>
        <dbReference type="ARBA" id="ARBA00022553"/>
    </source>
</evidence>